<proteinExistence type="predicted"/>
<reference evidence="2" key="1">
    <citation type="submission" date="2020-10" db="EMBL/GenBank/DDBJ databases">
        <authorList>
            <person name="Gilroy R."/>
        </authorList>
    </citation>
    <scope>NUCLEOTIDE SEQUENCE</scope>
    <source>
        <strain evidence="2">2889</strain>
    </source>
</reference>
<dbReference type="AlphaFoldDB" id="A0A9D9H2C8"/>
<dbReference type="PROSITE" id="PS51257">
    <property type="entry name" value="PROKAR_LIPOPROTEIN"/>
    <property type="match status" value="1"/>
</dbReference>
<organism evidence="2 3">
    <name type="scientific">Candidatus Pullibacteroides excrementavium</name>
    <dbReference type="NCBI Taxonomy" id="2840905"/>
    <lineage>
        <taxon>Bacteria</taxon>
        <taxon>Pseudomonadati</taxon>
        <taxon>Bacteroidota</taxon>
        <taxon>Bacteroidia</taxon>
        <taxon>Bacteroidales</taxon>
        <taxon>Candidatus Pullibacteroides</taxon>
    </lineage>
</organism>
<name>A0A9D9H2C8_9BACT</name>
<dbReference type="EMBL" id="JADIMZ010000041">
    <property type="protein sequence ID" value="MBO8432278.1"/>
    <property type="molecule type" value="Genomic_DNA"/>
</dbReference>
<protein>
    <submittedName>
        <fullName evidence="2">Mfa1 family fimbria major subunit</fullName>
    </submittedName>
</protein>
<dbReference type="NCBIfam" id="NF038041">
    <property type="entry name" value="fim_Mfa1_fam"/>
    <property type="match status" value="1"/>
</dbReference>
<evidence type="ECO:0000313" key="2">
    <source>
        <dbReference type="EMBL" id="MBO8432278.1"/>
    </source>
</evidence>
<feature type="domain" description="Minor fimbrium subunit Mfa1 C-terminal" evidence="1">
    <location>
        <begin position="514"/>
        <end position="565"/>
    </location>
</feature>
<sequence>MLRNISYRILSLASAAVLLAGLIGCERDILSDDKRQDTPQLMNVNAQLSITLPYVDETAGTDAENRIDILDVFFVPIDENTGQEIYNIGHDSVLNITIGGHTGETIQGGMHYEQDADLKPGRYHVYLAANLNVFQREHLRAKGPNADYTSSGSTNDWGNYAQVVYDVARYDSKGAAIDDNTGLLNLVMFGIGKDANANESEIFNVAAPENGKIQVGITSELTRVVAKIHLTSAVEEENGTQYIPLEGTLGYPNGTKDPQGWIRLDDLKYIVNTTNRKFYFQPQANEGGGEARYKDPNFAVSDCISWTGTEWQDNAYVSRNFVYYSIERFRNEKHPNLLSAEAYEESRIPGQGSSDEYTKGAYCMENTLEYDETNLDKPFTGSESVIIPRAFATHLMIVAKFTPSHILATQSEIDAFHKETGLIGRDQLSKPSSAIDAETHLIEVKFNTEEESKRFLDFSLERLGKLSDEEFPSEDGLYATETFFSNNSADSYYSYGAMDTMISIGFPSEDFKPFNHGWSYYYTFIDGNGTHTTNDAVSFTESNIYRNHYYILKLNSISTLGTVNHPSFIRVHTMTDKGWVDGGQGEGIAS</sequence>
<dbReference type="InterPro" id="IPR047786">
    <property type="entry name" value="Mfa1_fim"/>
</dbReference>
<evidence type="ECO:0000259" key="1">
    <source>
        <dbReference type="Pfam" id="PF15495"/>
    </source>
</evidence>
<reference evidence="2" key="2">
    <citation type="journal article" date="2021" name="PeerJ">
        <title>Extensive microbial diversity within the chicken gut microbiome revealed by metagenomics and culture.</title>
        <authorList>
            <person name="Gilroy R."/>
            <person name="Ravi A."/>
            <person name="Getino M."/>
            <person name="Pursley I."/>
            <person name="Horton D.L."/>
            <person name="Alikhan N.F."/>
            <person name="Baker D."/>
            <person name="Gharbi K."/>
            <person name="Hall N."/>
            <person name="Watson M."/>
            <person name="Adriaenssens E.M."/>
            <person name="Foster-Nyarko E."/>
            <person name="Jarju S."/>
            <person name="Secka A."/>
            <person name="Antonio M."/>
            <person name="Oren A."/>
            <person name="Chaudhuri R.R."/>
            <person name="La Ragione R."/>
            <person name="Hildebrand F."/>
            <person name="Pallen M.J."/>
        </authorList>
    </citation>
    <scope>NUCLEOTIDE SEQUENCE</scope>
    <source>
        <strain evidence="2">2889</strain>
    </source>
</reference>
<dbReference type="GO" id="GO:0009418">
    <property type="term" value="C:pilus shaft"/>
    <property type="evidence" value="ECO:0007669"/>
    <property type="project" value="InterPro"/>
</dbReference>
<dbReference type="Gene3D" id="2.60.40.3690">
    <property type="match status" value="1"/>
</dbReference>
<comment type="caution">
    <text evidence="2">The sequence shown here is derived from an EMBL/GenBank/DDBJ whole genome shotgun (WGS) entry which is preliminary data.</text>
</comment>
<dbReference type="InterPro" id="IPR029140">
    <property type="entry name" value="Mfa1_C"/>
</dbReference>
<evidence type="ECO:0000313" key="3">
    <source>
        <dbReference type="Proteomes" id="UP000823612"/>
    </source>
</evidence>
<accession>A0A9D9H2C8</accession>
<dbReference type="Pfam" id="PF15495">
    <property type="entry name" value="Fimbrillin_C"/>
    <property type="match status" value="1"/>
</dbReference>
<dbReference type="Proteomes" id="UP000823612">
    <property type="component" value="Unassembled WGS sequence"/>
</dbReference>
<gene>
    <name evidence="2" type="ORF">IAB08_03145</name>
</gene>